<dbReference type="GO" id="GO:0000278">
    <property type="term" value="P:mitotic cell cycle"/>
    <property type="evidence" value="ECO:0007669"/>
    <property type="project" value="TreeGrafter"/>
</dbReference>
<dbReference type="Proteomes" id="UP000193642">
    <property type="component" value="Unassembled WGS sequence"/>
</dbReference>
<dbReference type="GO" id="GO:0051225">
    <property type="term" value="P:spindle assembly"/>
    <property type="evidence" value="ECO:0007669"/>
    <property type="project" value="TreeGrafter"/>
</dbReference>
<dbReference type="GO" id="GO:0000922">
    <property type="term" value="C:spindle pole"/>
    <property type="evidence" value="ECO:0007669"/>
    <property type="project" value="InterPro"/>
</dbReference>
<dbReference type="PANTHER" id="PTHR19302">
    <property type="entry name" value="GAMMA TUBULIN COMPLEX PROTEIN"/>
    <property type="match status" value="1"/>
</dbReference>
<dbReference type="InterPro" id="IPR007259">
    <property type="entry name" value="GCP"/>
</dbReference>
<dbReference type="GO" id="GO:0051321">
    <property type="term" value="P:meiotic cell cycle"/>
    <property type="evidence" value="ECO:0007669"/>
    <property type="project" value="TreeGrafter"/>
</dbReference>
<evidence type="ECO:0000256" key="7">
    <source>
        <dbReference type="SAM" id="MobiDB-lite"/>
    </source>
</evidence>
<dbReference type="GO" id="GO:0031122">
    <property type="term" value="P:cytoplasmic microtubule organization"/>
    <property type="evidence" value="ECO:0007669"/>
    <property type="project" value="TreeGrafter"/>
</dbReference>
<gene>
    <name evidence="9" type="ORF">BCR33DRAFT_250287</name>
</gene>
<evidence type="ECO:0000259" key="8">
    <source>
        <dbReference type="Pfam" id="PF04130"/>
    </source>
</evidence>
<dbReference type="InterPro" id="IPR040457">
    <property type="entry name" value="GCP_C"/>
</dbReference>
<dbReference type="OrthoDB" id="775571at2759"/>
<keyword evidence="2 5" id="KW-0963">Cytoplasm</keyword>
<feature type="compositionally biased region" description="Polar residues" evidence="7">
    <location>
        <begin position="629"/>
        <end position="639"/>
    </location>
</feature>
<dbReference type="Pfam" id="PF04130">
    <property type="entry name" value="GCP_C_terminal"/>
    <property type="match status" value="1"/>
</dbReference>
<evidence type="ECO:0000313" key="9">
    <source>
        <dbReference type="EMBL" id="ORY43822.1"/>
    </source>
</evidence>
<dbReference type="PANTHER" id="PTHR19302:SF70">
    <property type="entry name" value="GAMMA-TUBULIN COMPLEX COMPONENT 6"/>
    <property type="match status" value="1"/>
</dbReference>
<keyword evidence="10" id="KW-1185">Reference proteome</keyword>
<dbReference type="InterPro" id="IPR042241">
    <property type="entry name" value="GCP_C_sf"/>
</dbReference>
<keyword evidence="4 5" id="KW-0206">Cytoskeleton</keyword>
<evidence type="ECO:0000313" key="10">
    <source>
        <dbReference type="Proteomes" id="UP000193642"/>
    </source>
</evidence>
<proteinExistence type="inferred from homology"/>
<evidence type="ECO:0000256" key="1">
    <source>
        <dbReference type="ARBA" id="ARBA00010337"/>
    </source>
</evidence>
<comment type="subcellular location">
    <subcellularLocation>
        <location evidence="5">Cytoplasm</location>
        <location evidence="5">Cytoskeleton</location>
        <location evidence="5">Microtubule organizing center</location>
    </subcellularLocation>
</comment>
<feature type="domain" description="Gamma tubulin complex component C-terminal" evidence="8">
    <location>
        <begin position="791"/>
        <end position="1014"/>
    </location>
</feature>
<dbReference type="AlphaFoldDB" id="A0A1Y2C9W2"/>
<evidence type="ECO:0000256" key="2">
    <source>
        <dbReference type="ARBA" id="ARBA00022490"/>
    </source>
</evidence>
<comment type="similarity">
    <text evidence="1 5">Belongs to the TUBGCP family.</text>
</comment>
<dbReference type="GO" id="GO:0051011">
    <property type="term" value="F:microtubule minus-end binding"/>
    <property type="evidence" value="ECO:0007669"/>
    <property type="project" value="TreeGrafter"/>
</dbReference>
<feature type="coiled-coil region" evidence="6">
    <location>
        <begin position="432"/>
        <end position="466"/>
    </location>
</feature>
<evidence type="ECO:0000256" key="5">
    <source>
        <dbReference type="RuleBase" id="RU363050"/>
    </source>
</evidence>
<dbReference type="GO" id="GO:0000930">
    <property type="term" value="C:gamma-tubulin complex"/>
    <property type="evidence" value="ECO:0007669"/>
    <property type="project" value="UniProtKB-ARBA"/>
</dbReference>
<keyword evidence="3 5" id="KW-0493">Microtubule</keyword>
<dbReference type="GO" id="GO:0005816">
    <property type="term" value="C:spindle pole body"/>
    <property type="evidence" value="ECO:0007669"/>
    <property type="project" value="UniProtKB-ARBA"/>
</dbReference>
<feature type="region of interest" description="Disordered" evidence="7">
    <location>
        <begin position="629"/>
        <end position="648"/>
    </location>
</feature>
<protein>
    <recommendedName>
        <fullName evidence="5">Spindle pole body component</fullName>
    </recommendedName>
</protein>
<sequence>MPSTCFLGSWDSVGRLSGKAPNLARPAQHLSEAPVRVVEAAMRKAARTIFSEPHEDDFMSQRVLIKHVLRMCVGVETSLFHLDKETLTFSTPSRPDLRLEATSCTVIKSILDQFTQIGTHFARLEHISNSFPSYMLVNPTELIFYDGLRSFLSLVRASIMEVYDMSMADAHTGLITVLHRMDSLGFFLEQLAHICGCASNVSKSASDQFVLPASGELLTRIYVLLESLENQSLSETSRESVLKQILLSLFQQVSRPLVDLFSALVGIQNGKVEDAFDSILSPVATVSNLNLALNQIKDSRVIPSFIPSDLIDAASHAGFCLQLLQSFNPNHQLFVPSDEQKLKLSIVFLPTEVQLFRHSITLHMKAYWKDMLVRETDVRKKHEEQIANRRTELLNIQKKREEYIAASKAARASSKINTKTAKWRVQVENFLAEVAEYRNQQELRRLEELEELLQQQREDDAQFRAKEEIMKLELEAQYKEKMAALELKAMKTEWSLKRGALIDKRRSVMFNDEMFLKPVDESTDSITSDDEYLLAREEPIMEETANTESPLSTEENVQFNDQQAAEENLSIVNSDMVEDVDSKLELVEPLQKTESAASNTIALAADLEYKADSADENIELDVNEKVTLQPTSGLQTLSDTEQEPSKAKENSATCSCHGIVQYLCPTPTMTLVESVKNSSDFNIFNTTSLETILEMTLFKAIHSRCDLISQETLLVLVRDLKLKEELDLLGNAFFLNDHEFTDYVLSQCRPLIPGQGMKKIQDSSSLVWNELKKVNPKLKLIRSESTTREIAVRLQYLAKAPFNYILTPDSLQTYNSFFSLLQATKLCLSDLHCLRIPRGSKVESGLMVRFRMESIEFVSSILQYFHEVGLSPWHMFKAALLEFETSAQSNILGSGGLNKMDNGKYRITDLKSLKRAHEQMLSQISWYFLLWKEQKPVFSLLMELFDDIRGICQMNIPDASQAIHAFRQKLGIFVKVVIKMKHLDLSATSKSASVGQNYGSLSALLLFINFNRYYSKED</sequence>
<evidence type="ECO:0000256" key="4">
    <source>
        <dbReference type="ARBA" id="ARBA00023212"/>
    </source>
</evidence>
<reference evidence="9 10" key="1">
    <citation type="submission" date="2016-07" db="EMBL/GenBank/DDBJ databases">
        <title>Pervasive Adenine N6-methylation of Active Genes in Fungi.</title>
        <authorList>
            <consortium name="DOE Joint Genome Institute"/>
            <person name="Mondo S.J."/>
            <person name="Dannebaum R.O."/>
            <person name="Kuo R.C."/>
            <person name="Labutti K."/>
            <person name="Haridas S."/>
            <person name="Kuo A."/>
            <person name="Salamov A."/>
            <person name="Ahrendt S.R."/>
            <person name="Lipzen A."/>
            <person name="Sullivan W."/>
            <person name="Andreopoulos W.B."/>
            <person name="Clum A."/>
            <person name="Lindquist E."/>
            <person name="Daum C."/>
            <person name="Ramamoorthy G.K."/>
            <person name="Gryganskyi A."/>
            <person name="Culley D."/>
            <person name="Magnuson J.K."/>
            <person name="James T.Y."/>
            <person name="O'Malley M.A."/>
            <person name="Stajich J.E."/>
            <person name="Spatafora J.W."/>
            <person name="Visel A."/>
            <person name="Grigoriev I.V."/>
        </authorList>
    </citation>
    <scope>NUCLEOTIDE SEQUENCE [LARGE SCALE GENOMIC DNA]</scope>
    <source>
        <strain evidence="9 10">JEL800</strain>
    </source>
</reference>
<dbReference type="GO" id="GO:0043015">
    <property type="term" value="F:gamma-tubulin binding"/>
    <property type="evidence" value="ECO:0007669"/>
    <property type="project" value="InterPro"/>
</dbReference>
<name>A0A1Y2C9W2_9FUNG</name>
<dbReference type="EMBL" id="MCGO01000024">
    <property type="protein sequence ID" value="ORY43822.1"/>
    <property type="molecule type" value="Genomic_DNA"/>
</dbReference>
<dbReference type="GO" id="GO:0007020">
    <property type="term" value="P:microtubule nucleation"/>
    <property type="evidence" value="ECO:0007669"/>
    <property type="project" value="InterPro"/>
</dbReference>
<dbReference type="GO" id="GO:0005874">
    <property type="term" value="C:microtubule"/>
    <property type="evidence" value="ECO:0007669"/>
    <property type="project" value="UniProtKB-KW"/>
</dbReference>
<evidence type="ECO:0000256" key="6">
    <source>
        <dbReference type="SAM" id="Coils"/>
    </source>
</evidence>
<organism evidence="9 10">
    <name type="scientific">Rhizoclosmatium globosum</name>
    <dbReference type="NCBI Taxonomy" id="329046"/>
    <lineage>
        <taxon>Eukaryota</taxon>
        <taxon>Fungi</taxon>
        <taxon>Fungi incertae sedis</taxon>
        <taxon>Chytridiomycota</taxon>
        <taxon>Chytridiomycota incertae sedis</taxon>
        <taxon>Chytridiomycetes</taxon>
        <taxon>Chytridiales</taxon>
        <taxon>Chytriomycetaceae</taxon>
        <taxon>Rhizoclosmatium</taxon>
    </lineage>
</organism>
<keyword evidence="6" id="KW-0175">Coiled coil</keyword>
<accession>A0A1Y2C9W2</accession>
<dbReference type="STRING" id="329046.A0A1Y2C9W2"/>
<evidence type="ECO:0000256" key="3">
    <source>
        <dbReference type="ARBA" id="ARBA00022701"/>
    </source>
</evidence>
<comment type="caution">
    <text evidence="9">The sequence shown here is derived from an EMBL/GenBank/DDBJ whole genome shotgun (WGS) entry which is preliminary data.</text>
</comment>
<dbReference type="Gene3D" id="1.20.120.1900">
    <property type="entry name" value="Gamma-tubulin complex, C-terminal domain"/>
    <property type="match status" value="1"/>
</dbReference>